<dbReference type="PANTHER" id="PTHR24093">
    <property type="entry name" value="CATION TRANSPORTING ATPASE"/>
    <property type="match status" value="1"/>
</dbReference>
<feature type="transmembrane region" description="Helical" evidence="12">
    <location>
        <begin position="777"/>
        <end position="800"/>
    </location>
</feature>
<feature type="transmembrane region" description="Helical" evidence="12">
    <location>
        <begin position="737"/>
        <end position="756"/>
    </location>
</feature>
<dbReference type="RefSeq" id="WP_182617768.1">
    <property type="nucleotide sequence ID" value="NZ_BAAATF010000003.1"/>
</dbReference>
<keyword evidence="2" id="KW-1003">Cell membrane</keyword>
<evidence type="ECO:0000313" key="15">
    <source>
        <dbReference type="Proteomes" id="UP000540568"/>
    </source>
</evidence>
<proteinExistence type="predicted"/>
<dbReference type="NCBIfam" id="TIGR01494">
    <property type="entry name" value="ATPase_P-type"/>
    <property type="match status" value="2"/>
</dbReference>
<dbReference type="GO" id="GO:0046872">
    <property type="term" value="F:metal ion binding"/>
    <property type="evidence" value="ECO:0007669"/>
    <property type="project" value="UniProtKB-KW"/>
</dbReference>
<accession>A0A7W3PEK4</accession>
<dbReference type="SFLD" id="SFLDS00003">
    <property type="entry name" value="Haloacid_Dehalogenase"/>
    <property type="match status" value="1"/>
</dbReference>
<dbReference type="GO" id="GO:0016887">
    <property type="term" value="F:ATP hydrolysis activity"/>
    <property type="evidence" value="ECO:0007669"/>
    <property type="project" value="InterPro"/>
</dbReference>
<dbReference type="InterPro" id="IPR023299">
    <property type="entry name" value="ATPase_P-typ_cyto_dom_N"/>
</dbReference>
<dbReference type="InterPro" id="IPR006068">
    <property type="entry name" value="ATPase_P-typ_cation-transptr_C"/>
</dbReference>
<evidence type="ECO:0000256" key="8">
    <source>
        <dbReference type="ARBA" id="ARBA00022967"/>
    </source>
</evidence>
<dbReference type="Gene3D" id="3.40.1110.10">
    <property type="entry name" value="Calcium-transporting ATPase, cytoplasmic domain N"/>
    <property type="match status" value="1"/>
</dbReference>
<evidence type="ECO:0000256" key="11">
    <source>
        <dbReference type="ARBA" id="ARBA00049360"/>
    </source>
</evidence>
<evidence type="ECO:0000256" key="5">
    <source>
        <dbReference type="ARBA" id="ARBA00022741"/>
    </source>
</evidence>
<dbReference type="Pfam" id="PF13246">
    <property type="entry name" value="Cation_ATPase"/>
    <property type="match status" value="1"/>
</dbReference>
<dbReference type="InterPro" id="IPR004014">
    <property type="entry name" value="ATPase_P-typ_cation-transptr_N"/>
</dbReference>
<feature type="transmembrane region" description="Helical" evidence="12">
    <location>
        <begin position="254"/>
        <end position="274"/>
    </location>
</feature>
<feature type="transmembrane region" description="Helical" evidence="12">
    <location>
        <begin position="280"/>
        <end position="304"/>
    </location>
</feature>
<dbReference type="Gene3D" id="2.70.150.10">
    <property type="entry name" value="Calcium-transporting ATPase, cytoplasmic transduction domain A"/>
    <property type="match status" value="1"/>
</dbReference>
<sequence>MSRTIGRISVDPASTHAIEVANRLHVDVVEGLGVAEAGRRLEMYGPNRLAAAKKESALQAFGRQYRDFMQIVLLVAAVVNLLVTRDIGTSLVLAGLTLFNAVIGLRQEAKAEQSVAALAQMMKTVARVRRDGQAVEVDAGELVPGDVVLVEAGNRVPADGRITLAATLEIEEAALTGESLPVSKSTDPVPGDDVPLGDRTCMAYMNTSVTRGRGELVVTATGMNTEIGHIANLLASTETDKTPLQKQLDGLSRIIASIAAVALVFVVVLGLIRGESFDTLFITGVALAVAAIPTGLPAVVTALLSMGTREIARRNAIVKRLPAVETLGSTSAICSDKTGTLTLNKMTARELAIPGQNVFTVTGEGYGTVGEIRHVGGSRIDLDPYLLPMVLCADAVLDGESLIGDPTEGALIVLGAKGGLDIAETRRDFPRLAEVPFDSEYKFMATFHDMTDDDGRPVVRCYVKGAPDVLIARGAAYRSPDGVVVPITDQNRSLALDANNRMANSGERVMVVAQRDVDPTVFDAARSGPRNLISLVSELTLLAMVGIVDPPRPEARTAIAECRSAGIRVRMITGDHATTAAAIARELGIEGRALTGSEFAAMTDDELLAQLDGIGVIARVAPEDKIRLVQLLKRSGNVVSMTGDGVNDAPALKAADIGVAMGITGTEVSKEAAVMILTDDNFATIVNAVSYGRSLYDNLVKYLRFQMSTLVAYIAIFLLAGILNIAAGTPLNPLQILWLNMVVDIPIAIALGFDQATKGLMDRPPRPVGAPVLSRTAWIRLCVQGAVMTAGALVAYQLGLGLSGPIVAATMLLTTLSLFHVIAGLLSRDQTGTIFDRDALPGVAQLRRYGLALLAIVTITTIDLLEQVFGTTDLDGQQWGLCIALALSLLVVEEIIKVFLRRREGRGGVARVVAAAPPSGVAPTA</sequence>
<dbReference type="Pfam" id="PF00690">
    <property type="entry name" value="Cation_ATPase_N"/>
    <property type="match status" value="1"/>
</dbReference>
<dbReference type="FunFam" id="2.70.150.10:FF:000016">
    <property type="entry name" value="Calcium-transporting P-type ATPase putative"/>
    <property type="match status" value="1"/>
</dbReference>
<evidence type="ECO:0000256" key="6">
    <source>
        <dbReference type="ARBA" id="ARBA00022840"/>
    </source>
</evidence>
<feature type="transmembrane region" description="Helical" evidence="12">
    <location>
        <begin position="877"/>
        <end position="896"/>
    </location>
</feature>
<evidence type="ECO:0000256" key="3">
    <source>
        <dbReference type="ARBA" id="ARBA00022692"/>
    </source>
</evidence>
<dbReference type="FunFam" id="3.40.50.1000:FF:000193">
    <property type="entry name" value="Plasma membrane calcium-transporting ATPase 2"/>
    <property type="match status" value="1"/>
</dbReference>
<name>A0A7W3PEK4_9MICO</name>
<dbReference type="PROSITE" id="PS00154">
    <property type="entry name" value="ATPASE_E1_E2"/>
    <property type="match status" value="1"/>
</dbReference>
<keyword evidence="10 12" id="KW-0472">Membrane</keyword>
<dbReference type="PANTHER" id="PTHR24093:SF506">
    <property type="entry name" value="CATION-TRANSPORTING ATPASE PMA1"/>
    <property type="match status" value="1"/>
</dbReference>
<dbReference type="SUPFAM" id="SSF81653">
    <property type="entry name" value="Calcium ATPase, transduction domain A"/>
    <property type="match status" value="1"/>
</dbReference>
<dbReference type="InterPro" id="IPR023214">
    <property type="entry name" value="HAD_sf"/>
</dbReference>
<feature type="domain" description="Cation-transporting P-type ATPase N-terminal" evidence="13">
    <location>
        <begin position="11"/>
        <end position="85"/>
    </location>
</feature>
<keyword evidence="6" id="KW-0067">ATP-binding</keyword>
<protein>
    <submittedName>
        <fullName evidence="14">Ca2+-transporting ATPase</fullName>
    </submittedName>
</protein>
<dbReference type="Gene3D" id="1.20.1110.10">
    <property type="entry name" value="Calcium-transporting ATPase, transmembrane domain"/>
    <property type="match status" value="1"/>
</dbReference>
<dbReference type="SFLD" id="SFLDG00002">
    <property type="entry name" value="C1.7:_P-type_atpase_like"/>
    <property type="match status" value="1"/>
</dbReference>
<keyword evidence="15" id="KW-1185">Reference proteome</keyword>
<dbReference type="InterPro" id="IPR018303">
    <property type="entry name" value="ATPase_P-typ_P_site"/>
</dbReference>
<evidence type="ECO:0000313" key="14">
    <source>
        <dbReference type="EMBL" id="MBA8809130.1"/>
    </source>
</evidence>
<dbReference type="InterPro" id="IPR044492">
    <property type="entry name" value="P_typ_ATPase_HD_dom"/>
</dbReference>
<evidence type="ECO:0000256" key="7">
    <source>
        <dbReference type="ARBA" id="ARBA00022842"/>
    </source>
</evidence>
<dbReference type="SMART" id="SM00831">
    <property type="entry name" value="Cation_ATPase_N"/>
    <property type="match status" value="1"/>
</dbReference>
<dbReference type="Pfam" id="PF00689">
    <property type="entry name" value="Cation_ATPase_C"/>
    <property type="match status" value="1"/>
</dbReference>
<dbReference type="AlphaFoldDB" id="A0A7W3PEK4"/>
<evidence type="ECO:0000256" key="12">
    <source>
        <dbReference type="SAM" id="Phobius"/>
    </source>
</evidence>
<keyword evidence="4" id="KW-0479">Metal-binding</keyword>
<feature type="transmembrane region" description="Helical" evidence="12">
    <location>
        <begin position="710"/>
        <end position="731"/>
    </location>
</feature>
<comment type="subcellular location">
    <subcellularLocation>
        <location evidence="1">Cell membrane</location>
        <topology evidence="1">Multi-pass membrane protein</topology>
    </subcellularLocation>
</comment>
<dbReference type="InterPro" id="IPR059000">
    <property type="entry name" value="ATPase_P-type_domA"/>
</dbReference>
<dbReference type="SUPFAM" id="SSF81660">
    <property type="entry name" value="Metal cation-transporting ATPase, ATP-binding domain N"/>
    <property type="match status" value="1"/>
</dbReference>
<dbReference type="GO" id="GO:0005388">
    <property type="term" value="F:P-type calcium transporter activity"/>
    <property type="evidence" value="ECO:0007669"/>
    <property type="project" value="TreeGrafter"/>
</dbReference>
<dbReference type="Proteomes" id="UP000540568">
    <property type="component" value="Unassembled WGS sequence"/>
</dbReference>
<dbReference type="EMBL" id="JACGWV010000001">
    <property type="protein sequence ID" value="MBA8809130.1"/>
    <property type="molecule type" value="Genomic_DNA"/>
</dbReference>
<dbReference type="SUPFAM" id="SSF81665">
    <property type="entry name" value="Calcium ATPase, transmembrane domain M"/>
    <property type="match status" value="1"/>
</dbReference>
<dbReference type="GO" id="GO:0005886">
    <property type="term" value="C:plasma membrane"/>
    <property type="evidence" value="ECO:0007669"/>
    <property type="project" value="UniProtKB-SubCell"/>
</dbReference>
<evidence type="ECO:0000259" key="13">
    <source>
        <dbReference type="SMART" id="SM00831"/>
    </source>
</evidence>
<gene>
    <name evidence="14" type="ORF">FHX71_003072</name>
</gene>
<dbReference type="GO" id="GO:0005524">
    <property type="term" value="F:ATP binding"/>
    <property type="evidence" value="ECO:0007669"/>
    <property type="project" value="UniProtKB-KW"/>
</dbReference>
<dbReference type="InterPro" id="IPR023298">
    <property type="entry name" value="ATPase_P-typ_TM_dom_sf"/>
</dbReference>
<keyword evidence="5" id="KW-0547">Nucleotide-binding</keyword>
<dbReference type="PRINTS" id="PR00120">
    <property type="entry name" value="HATPASE"/>
</dbReference>
<dbReference type="SFLD" id="SFLDF00027">
    <property type="entry name" value="p-type_atpase"/>
    <property type="match status" value="1"/>
</dbReference>
<keyword evidence="8" id="KW-1278">Translocase</keyword>
<dbReference type="Gene3D" id="3.40.50.1000">
    <property type="entry name" value="HAD superfamily/HAD-like"/>
    <property type="match status" value="1"/>
</dbReference>
<reference evidence="14 15" key="1">
    <citation type="submission" date="2020-07" db="EMBL/GenBank/DDBJ databases">
        <title>Sequencing the genomes of 1000 actinobacteria strains.</title>
        <authorList>
            <person name="Klenk H.-P."/>
        </authorList>
    </citation>
    <scope>NUCLEOTIDE SEQUENCE [LARGE SCALE GENOMIC DNA]</scope>
    <source>
        <strain evidence="14 15">DSM 44121</strain>
    </source>
</reference>
<evidence type="ECO:0000256" key="9">
    <source>
        <dbReference type="ARBA" id="ARBA00022989"/>
    </source>
</evidence>
<organism evidence="14 15">
    <name type="scientific">Promicromonospora sukumoe</name>
    <dbReference type="NCBI Taxonomy" id="88382"/>
    <lineage>
        <taxon>Bacteria</taxon>
        <taxon>Bacillati</taxon>
        <taxon>Actinomycetota</taxon>
        <taxon>Actinomycetes</taxon>
        <taxon>Micrococcales</taxon>
        <taxon>Promicromonosporaceae</taxon>
        <taxon>Promicromonospora</taxon>
    </lineage>
</organism>
<dbReference type="InterPro" id="IPR001757">
    <property type="entry name" value="P_typ_ATPase"/>
</dbReference>
<dbReference type="InterPro" id="IPR036412">
    <property type="entry name" value="HAD-like_sf"/>
</dbReference>
<feature type="transmembrane region" description="Helical" evidence="12">
    <location>
        <begin position="846"/>
        <end position="865"/>
    </location>
</feature>
<comment type="catalytic activity">
    <reaction evidence="11">
        <text>ATP + H2O = ADP + phosphate + H(+)</text>
        <dbReference type="Rhea" id="RHEA:13065"/>
        <dbReference type="ChEBI" id="CHEBI:15377"/>
        <dbReference type="ChEBI" id="CHEBI:15378"/>
        <dbReference type="ChEBI" id="CHEBI:30616"/>
        <dbReference type="ChEBI" id="CHEBI:43474"/>
        <dbReference type="ChEBI" id="CHEBI:456216"/>
    </reaction>
</comment>
<keyword evidence="9 12" id="KW-1133">Transmembrane helix</keyword>
<evidence type="ECO:0000256" key="1">
    <source>
        <dbReference type="ARBA" id="ARBA00004651"/>
    </source>
</evidence>
<dbReference type="Pfam" id="PF00122">
    <property type="entry name" value="E1-E2_ATPase"/>
    <property type="match status" value="1"/>
</dbReference>
<dbReference type="PRINTS" id="PR00119">
    <property type="entry name" value="CATATPASE"/>
</dbReference>
<comment type="caution">
    <text evidence="14">The sequence shown here is derived from an EMBL/GenBank/DDBJ whole genome shotgun (WGS) entry which is preliminary data.</text>
</comment>
<evidence type="ECO:0000256" key="2">
    <source>
        <dbReference type="ARBA" id="ARBA00022475"/>
    </source>
</evidence>
<evidence type="ECO:0000256" key="4">
    <source>
        <dbReference type="ARBA" id="ARBA00022723"/>
    </source>
</evidence>
<dbReference type="InterPro" id="IPR008250">
    <property type="entry name" value="ATPase_P-typ_transduc_dom_A_sf"/>
</dbReference>
<dbReference type="SUPFAM" id="SSF56784">
    <property type="entry name" value="HAD-like"/>
    <property type="match status" value="1"/>
</dbReference>
<keyword evidence="3 12" id="KW-0812">Transmembrane</keyword>
<feature type="transmembrane region" description="Helical" evidence="12">
    <location>
        <begin position="806"/>
        <end position="826"/>
    </location>
</feature>
<keyword evidence="7" id="KW-0460">Magnesium</keyword>
<evidence type="ECO:0000256" key="10">
    <source>
        <dbReference type="ARBA" id="ARBA00023136"/>
    </source>
</evidence>